<dbReference type="Pfam" id="PF08311">
    <property type="entry name" value="Mad3_BUB1_I"/>
    <property type="match status" value="1"/>
</dbReference>
<gene>
    <name evidence="8" type="ORF">KGF57_000696</name>
</gene>
<dbReference type="InterPro" id="IPR000719">
    <property type="entry name" value="Prot_kinase_dom"/>
</dbReference>
<dbReference type="Gene3D" id="1.25.40.430">
    <property type="match status" value="1"/>
</dbReference>
<keyword evidence="9" id="KW-1185">Reference proteome</keyword>
<evidence type="ECO:0000313" key="9">
    <source>
        <dbReference type="Proteomes" id="UP001204833"/>
    </source>
</evidence>
<dbReference type="GO" id="GO:0032991">
    <property type="term" value="C:protein-containing complex"/>
    <property type="evidence" value="ECO:0007669"/>
    <property type="project" value="UniProtKB-ARBA"/>
</dbReference>
<dbReference type="PROSITE" id="PS50011">
    <property type="entry name" value="PROTEIN_KINASE_DOM"/>
    <property type="match status" value="1"/>
</dbReference>
<dbReference type="GO" id="GO:0007094">
    <property type="term" value="P:mitotic spindle assembly checkpoint signaling"/>
    <property type="evidence" value="ECO:0007669"/>
    <property type="project" value="InterPro"/>
</dbReference>
<dbReference type="GeneID" id="76148755"/>
<evidence type="ECO:0000256" key="4">
    <source>
        <dbReference type="ARBA" id="ARBA00023328"/>
    </source>
</evidence>
<evidence type="ECO:0000256" key="5">
    <source>
        <dbReference type="SAM" id="MobiDB-lite"/>
    </source>
</evidence>
<evidence type="ECO:0000256" key="2">
    <source>
        <dbReference type="ARBA" id="ARBA00022454"/>
    </source>
</evidence>
<keyword evidence="2" id="KW-0158">Chromosome</keyword>
<feature type="domain" description="BUB1 N-terminal" evidence="7">
    <location>
        <begin position="62"/>
        <end position="220"/>
    </location>
</feature>
<keyword evidence="4" id="KW-0137">Centromere</keyword>
<sequence length="898" mass="101835">MNVQRPSQASHLTAEIIEDEKENIVPLQGGRSVSKLAKTLAGSRSQSIDHLKLKLQQERDQHEKQLKDSDELHDPLQVYLNYINWTHHNFPQGANASSGLFNLLERCASNFRDIPLYKNDPRYLKVWLEYIEHHDTPRDAFIYLATKKIGVGLALFYEEFARHLESKGKVADAFGVYEIGIQYRAYPMIRLEKSFQRFKDRVSAKHITVSHPSEDIRRALALKKGDQIEAANEEQPLKRSKIDVFQDNAESDLGSIKSAFEKESSGDSRVLESRSDRIKENTLASSRWSGQILQQKKMGNAGPSEKLHVFCDNPPNPSGIHGDDEPSYRTIQSDQDSSHVYTHIEHCGKRPEKLMLNLDLLYSEVGSESSPVEILAKSRQSTKVETSSSLQYSQKPSVKDHSKDTVGLNVTSIDDTSRLPTKDPTVTMFSKMAKDEVFGIFNQASQTCEKLELDDTRLEDPTFTNLDGFVTETLPTVKTNSAQLQEPLIPTQVDGINSNLQNGDCASSSFQFHPPLGEEASSPHRVTIDPFDHELRHSILRNLVIPLVSYPGYFESSNPTATQFHRVLDAVTNSSAQYNPHSLILDCFGKEMYSLVSCFIKNECSLVCLVESESGCLKVLKIMRPASSWEFFILRRIRRRMLKDLAHEKQFVKAESLFNFGEESFLVLEYYPQGNLMNVIDLFKVKGKQLAECLVMFFSIRLLEAVETLHGMDIVHGSISPKNCMVNFVSCEDRNLSACFDRDGKYGWDRKRLTLIDFSASIDLTEFHQGTYFSSCNSCLDSGFVNWTNGRGWTFEVDYFGLAKTIHALLFGESLGITRCDDKVQIRQSLSRFWQPRIWQEVFEVLLNPEGKLGSHDSVRQLRKIRGKLEAWLESYAEAGDLRGIILSLEEELGSQGN</sequence>
<comment type="caution">
    <text evidence="8">The sequence shown here is derived from an EMBL/GenBank/DDBJ whole genome shotgun (WGS) entry which is preliminary data.</text>
</comment>
<comment type="subcellular location">
    <subcellularLocation>
        <location evidence="1">Chromosome</location>
        <location evidence="1">Centromere</location>
        <location evidence="1">Kinetochore</location>
    </subcellularLocation>
</comment>
<dbReference type="SUPFAM" id="SSF56112">
    <property type="entry name" value="Protein kinase-like (PK-like)"/>
    <property type="match status" value="1"/>
</dbReference>
<dbReference type="GO" id="GO:0051754">
    <property type="term" value="P:meiotic sister chromatid cohesion, centromeric"/>
    <property type="evidence" value="ECO:0007669"/>
    <property type="project" value="TreeGrafter"/>
</dbReference>
<feature type="domain" description="Protein kinase" evidence="6">
    <location>
        <begin position="582"/>
        <end position="873"/>
    </location>
</feature>
<dbReference type="EMBL" id="JAIHNG010000043">
    <property type="protein sequence ID" value="KAI5965988.1"/>
    <property type="molecule type" value="Genomic_DNA"/>
</dbReference>
<dbReference type="InterPro" id="IPR013212">
    <property type="entry name" value="Mad3/Bub1_I"/>
</dbReference>
<name>A0AAD5BID4_9ASCO</name>
<dbReference type="InterPro" id="IPR012572">
    <property type="entry name" value="Mad3/Bub1_II"/>
</dbReference>
<dbReference type="GO" id="GO:0004672">
    <property type="term" value="F:protein kinase activity"/>
    <property type="evidence" value="ECO:0007669"/>
    <property type="project" value="InterPro"/>
</dbReference>
<dbReference type="FunFam" id="1.25.40.430:FF:000003">
    <property type="entry name" value="Checkpoint serine/threonine-protein kinase BUB1"/>
    <property type="match status" value="1"/>
</dbReference>
<feature type="compositionally biased region" description="Polar residues" evidence="5">
    <location>
        <begin position="378"/>
        <end position="396"/>
    </location>
</feature>
<accession>A0AAD5BID4</accession>
<dbReference type="SMART" id="SM00220">
    <property type="entry name" value="S_TKc"/>
    <property type="match status" value="1"/>
</dbReference>
<reference evidence="8 9" key="1">
    <citation type="journal article" date="2022" name="DNA Res.">
        <title>Genome analysis of five recently described species of the CUG-Ser clade uncovers Candida theae as a new hybrid lineage with pathogenic potential in the Candida parapsilosis species complex.</title>
        <authorList>
            <person name="Mixao V."/>
            <person name="Del Olmo V."/>
            <person name="Hegedusova E."/>
            <person name="Saus E."/>
            <person name="Pryszcz L."/>
            <person name="Cillingova A."/>
            <person name="Nosek J."/>
            <person name="Gabaldon T."/>
        </authorList>
    </citation>
    <scope>NUCLEOTIDE SEQUENCE [LARGE SCALE GENOMIC DNA]</scope>
    <source>
        <strain evidence="8 9">CBS 12239</strain>
    </source>
</reference>
<dbReference type="GO" id="GO:0005634">
    <property type="term" value="C:nucleus"/>
    <property type="evidence" value="ECO:0007669"/>
    <property type="project" value="TreeGrafter"/>
</dbReference>
<dbReference type="SMART" id="SM00777">
    <property type="entry name" value="Mad3_BUB1_I"/>
    <property type="match status" value="1"/>
</dbReference>
<evidence type="ECO:0000259" key="7">
    <source>
        <dbReference type="PROSITE" id="PS51489"/>
    </source>
</evidence>
<dbReference type="AlphaFoldDB" id="A0AAD5BID4"/>
<proteinExistence type="predicted"/>
<evidence type="ECO:0000256" key="1">
    <source>
        <dbReference type="ARBA" id="ARBA00004629"/>
    </source>
</evidence>
<dbReference type="Pfam" id="PF08171">
    <property type="entry name" value="Mad3_BUB1_II"/>
    <property type="match status" value="1"/>
</dbReference>
<evidence type="ECO:0000259" key="6">
    <source>
        <dbReference type="PROSITE" id="PS50011"/>
    </source>
</evidence>
<dbReference type="PROSITE" id="PS51489">
    <property type="entry name" value="BUB1_N"/>
    <property type="match status" value="1"/>
</dbReference>
<organism evidence="8 9">
    <name type="scientific">Candida theae</name>
    <dbReference type="NCBI Taxonomy" id="1198502"/>
    <lineage>
        <taxon>Eukaryota</taxon>
        <taxon>Fungi</taxon>
        <taxon>Dikarya</taxon>
        <taxon>Ascomycota</taxon>
        <taxon>Saccharomycotina</taxon>
        <taxon>Pichiomycetes</taxon>
        <taxon>Debaryomycetaceae</taxon>
        <taxon>Candida/Lodderomyces clade</taxon>
        <taxon>Candida</taxon>
    </lineage>
</organism>
<keyword evidence="3" id="KW-0995">Kinetochore</keyword>
<dbReference type="Gene3D" id="6.10.20.170">
    <property type="match status" value="1"/>
</dbReference>
<dbReference type="PANTHER" id="PTHR14030:SF4">
    <property type="entry name" value="BUB1 KINASE, ISOFORM A-RELATED"/>
    <property type="match status" value="1"/>
</dbReference>
<dbReference type="GO" id="GO:0000776">
    <property type="term" value="C:kinetochore"/>
    <property type="evidence" value="ECO:0007669"/>
    <property type="project" value="UniProtKB-KW"/>
</dbReference>
<evidence type="ECO:0000313" key="8">
    <source>
        <dbReference type="EMBL" id="KAI5965988.1"/>
    </source>
</evidence>
<dbReference type="Pfam" id="PF00069">
    <property type="entry name" value="Pkinase"/>
    <property type="match status" value="1"/>
</dbReference>
<dbReference type="InterPro" id="IPR011009">
    <property type="entry name" value="Kinase-like_dom_sf"/>
</dbReference>
<dbReference type="GO" id="GO:0005524">
    <property type="term" value="F:ATP binding"/>
    <property type="evidence" value="ECO:0007669"/>
    <property type="project" value="InterPro"/>
</dbReference>
<dbReference type="Proteomes" id="UP001204833">
    <property type="component" value="Unassembled WGS sequence"/>
</dbReference>
<dbReference type="PANTHER" id="PTHR14030">
    <property type="entry name" value="MITOTIC CHECKPOINT SERINE/THREONINE-PROTEIN KINASE BUB1"/>
    <property type="match status" value="1"/>
</dbReference>
<dbReference type="Gene3D" id="1.10.510.10">
    <property type="entry name" value="Transferase(Phosphotransferase) domain 1"/>
    <property type="match status" value="1"/>
</dbReference>
<evidence type="ECO:0000256" key="3">
    <source>
        <dbReference type="ARBA" id="ARBA00022838"/>
    </source>
</evidence>
<dbReference type="RefSeq" id="XP_051610792.1">
    <property type="nucleotide sequence ID" value="XM_051755191.1"/>
</dbReference>
<dbReference type="InterPro" id="IPR015661">
    <property type="entry name" value="Bub1/Mad3"/>
</dbReference>
<protein>
    <submittedName>
        <fullName evidence="8">BUB1</fullName>
    </submittedName>
</protein>
<feature type="region of interest" description="Disordered" evidence="5">
    <location>
        <begin position="378"/>
        <end position="406"/>
    </location>
</feature>